<dbReference type="STRING" id="1077348.A0A2G8RT84"/>
<keyword evidence="1" id="KW-0812">Transmembrane</keyword>
<dbReference type="UniPathway" id="UPA00378"/>
<dbReference type="Gene3D" id="1.20.144.10">
    <property type="entry name" value="Phosphatidic acid phosphatase type 2/haloperoxidase"/>
    <property type="match status" value="1"/>
</dbReference>
<evidence type="ECO:0000259" key="2">
    <source>
        <dbReference type="SMART" id="SM00014"/>
    </source>
</evidence>
<evidence type="ECO:0000313" key="3">
    <source>
        <dbReference type="EMBL" id="PIL24726.1"/>
    </source>
</evidence>
<keyword evidence="4" id="KW-1185">Reference proteome</keyword>
<dbReference type="PANTHER" id="PTHR14969">
    <property type="entry name" value="SPHINGOSINE-1-PHOSPHATE PHOSPHOHYDROLASE"/>
    <property type="match status" value="1"/>
</dbReference>
<proteinExistence type="predicted"/>
<organism evidence="3 4">
    <name type="scientific">Ganoderma sinense ZZ0214-1</name>
    <dbReference type="NCBI Taxonomy" id="1077348"/>
    <lineage>
        <taxon>Eukaryota</taxon>
        <taxon>Fungi</taxon>
        <taxon>Dikarya</taxon>
        <taxon>Basidiomycota</taxon>
        <taxon>Agaricomycotina</taxon>
        <taxon>Agaricomycetes</taxon>
        <taxon>Polyporales</taxon>
        <taxon>Polyporaceae</taxon>
        <taxon>Ganoderma</taxon>
    </lineage>
</organism>
<name>A0A2G8RT84_9APHY</name>
<dbReference type="EMBL" id="AYKW01000056">
    <property type="protein sequence ID" value="PIL24726.1"/>
    <property type="molecule type" value="Genomic_DNA"/>
</dbReference>
<feature type="transmembrane region" description="Helical" evidence="1">
    <location>
        <begin position="100"/>
        <end position="118"/>
    </location>
</feature>
<dbReference type="PANTHER" id="PTHR14969:SF59">
    <property type="entry name" value="DOLICHYLDIPHOSPHATASE"/>
    <property type="match status" value="1"/>
</dbReference>
<accession>A0A2G8RT84</accession>
<dbReference type="Pfam" id="PF01569">
    <property type="entry name" value="PAP2"/>
    <property type="match status" value="1"/>
</dbReference>
<dbReference type="Proteomes" id="UP000230002">
    <property type="component" value="Unassembled WGS sequence"/>
</dbReference>
<keyword evidence="1" id="KW-1133">Transmembrane helix</keyword>
<dbReference type="SMART" id="SM00014">
    <property type="entry name" value="acidPPc"/>
    <property type="match status" value="1"/>
</dbReference>
<sequence length="182" mass="21239">MWAGQMLCESFNSVLKHIVQEDRPNEELGDGYGFPSSHSQWMGYFAGFLALHFSLRHRFVSTGFRLLDWARDIFLFSFIISWSVAVAYSRYYLSYHTASQVLWGFGIGVAFGAAYYLLMEFVSVRFPNSLPGRLRTAILTNPLCAWFRLRDGWAVWPDAGTEAQYRLWRKEWDRQRIPAKQD</sequence>
<protein>
    <recommendedName>
        <fullName evidence="2">Phosphatidic acid phosphatase type 2/haloperoxidase domain-containing protein</fullName>
    </recommendedName>
</protein>
<reference evidence="3 4" key="1">
    <citation type="journal article" date="2015" name="Sci. Rep.">
        <title>Chromosome-level genome map provides insights into diverse defense mechanisms in the medicinal fungus Ganoderma sinense.</title>
        <authorList>
            <person name="Zhu Y."/>
            <person name="Xu J."/>
            <person name="Sun C."/>
            <person name="Zhou S."/>
            <person name="Xu H."/>
            <person name="Nelson D.R."/>
            <person name="Qian J."/>
            <person name="Song J."/>
            <person name="Luo H."/>
            <person name="Xiang L."/>
            <person name="Li Y."/>
            <person name="Xu Z."/>
            <person name="Ji A."/>
            <person name="Wang L."/>
            <person name="Lu S."/>
            <person name="Hayward A."/>
            <person name="Sun W."/>
            <person name="Li X."/>
            <person name="Schwartz D.C."/>
            <person name="Wang Y."/>
            <person name="Chen S."/>
        </authorList>
    </citation>
    <scope>NUCLEOTIDE SEQUENCE [LARGE SCALE GENOMIC DNA]</scope>
    <source>
        <strain evidence="3 4">ZZ0214-1</strain>
    </source>
</reference>
<feature type="transmembrane region" description="Helical" evidence="1">
    <location>
        <begin position="41"/>
        <end position="57"/>
    </location>
</feature>
<dbReference type="SUPFAM" id="SSF48317">
    <property type="entry name" value="Acid phosphatase/Vanadium-dependent haloperoxidase"/>
    <property type="match status" value="1"/>
</dbReference>
<dbReference type="InterPro" id="IPR036938">
    <property type="entry name" value="PAP2/HPO_sf"/>
</dbReference>
<keyword evidence="1" id="KW-0472">Membrane</keyword>
<dbReference type="AlphaFoldDB" id="A0A2G8RT84"/>
<comment type="caution">
    <text evidence="3">The sequence shown here is derived from an EMBL/GenBank/DDBJ whole genome shotgun (WGS) entry which is preliminary data.</text>
</comment>
<feature type="transmembrane region" description="Helical" evidence="1">
    <location>
        <begin position="69"/>
        <end position="88"/>
    </location>
</feature>
<evidence type="ECO:0000313" key="4">
    <source>
        <dbReference type="Proteomes" id="UP000230002"/>
    </source>
</evidence>
<dbReference type="InterPro" id="IPR000326">
    <property type="entry name" value="PAP2/HPO"/>
</dbReference>
<dbReference type="OrthoDB" id="302705at2759"/>
<feature type="domain" description="Phosphatidic acid phosphatase type 2/haloperoxidase" evidence="2">
    <location>
        <begin position="1"/>
        <end position="116"/>
    </location>
</feature>
<gene>
    <name evidence="3" type="ORF">GSI_12612</name>
</gene>
<dbReference type="GO" id="GO:0042392">
    <property type="term" value="F:sphingosine-1-phosphate phosphatase activity"/>
    <property type="evidence" value="ECO:0007669"/>
    <property type="project" value="TreeGrafter"/>
</dbReference>
<evidence type="ECO:0000256" key="1">
    <source>
        <dbReference type="SAM" id="Phobius"/>
    </source>
</evidence>